<proteinExistence type="predicted"/>
<dbReference type="Proteomes" id="UP001501221">
    <property type="component" value="Unassembled WGS sequence"/>
</dbReference>
<comment type="caution">
    <text evidence="1">The sequence shown here is derived from an EMBL/GenBank/DDBJ whole genome shotgun (WGS) entry which is preliminary data.</text>
</comment>
<accession>A0ABP3CJ68</accession>
<gene>
    <name evidence="1" type="ORF">GCM10009123_13480</name>
</gene>
<organism evidence="1 2">
    <name type="scientific">Kangiella japonica</name>
    <dbReference type="NCBI Taxonomy" id="647384"/>
    <lineage>
        <taxon>Bacteria</taxon>
        <taxon>Pseudomonadati</taxon>
        <taxon>Pseudomonadota</taxon>
        <taxon>Gammaproteobacteria</taxon>
        <taxon>Kangiellales</taxon>
        <taxon>Kangiellaceae</taxon>
        <taxon>Kangiella</taxon>
    </lineage>
</organism>
<keyword evidence="2" id="KW-1185">Reference proteome</keyword>
<evidence type="ECO:0000313" key="1">
    <source>
        <dbReference type="EMBL" id="GAA0207274.1"/>
    </source>
</evidence>
<reference evidence="2" key="1">
    <citation type="journal article" date="2019" name="Int. J. Syst. Evol. Microbiol.">
        <title>The Global Catalogue of Microorganisms (GCM) 10K type strain sequencing project: providing services to taxonomists for standard genome sequencing and annotation.</title>
        <authorList>
            <consortium name="The Broad Institute Genomics Platform"/>
            <consortium name="The Broad Institute Genome Sequencing Center for Infectious Disease"/>
            <person name="Wu L."/>
            <person name="Ma J."/>
        </authorList>
    </citation>
    <scope>NUCLEOTIDE SEQUENCE [LARGE SCALE GENOMIC DNA]</scope>
    <source>
        <strain evidence="2">JCM 16211</strain>
    </source>
</reference>
<name>A0ABP3CJ68_9GAMM</name>
<dbReference type="EMBL" id="BAAAFM010000003">
    <property type="protein sequence ID" value="GAA0207274.1"/>
    <property type="molecule type" value="Genomic_DNA"/>
</dbReference>
<protein>
    <submittedName>
        <fullName evidence="1">Uncharacterized protein</fullName>
    </submittedName>
</protein>
<sequence length="64" mass="7139">MDYYDQVSINLSAEAARHGYALGQLEPIKDQPSSINAEGPSYLNIQSQPIEFSFNPAKPSWQQP</sequence>
<evidence type="ECO:0000313" key="2">
    <source>
        <dbReference type="Proteomes" id="UP001501221"/>
    </source>
</evidence>